<dbReference type="EMBL" id="KI546169">
    <property type="protein sequence ID" value="EST41606.1"/>
    <property type="molecule type" value="Genomic_DNA"/>
</dbReference>
<proteinExistence type="predicted"/>
<keyword evidence="1" id="KW-1133">Transmembrane helix</keyword>
<dbReference type="VEuPathDB" id="GiardiaDB:SS50377_28567"/>
<dbReference type="Proteomes" id="UP000018208">
    <property type="component" value="Unassembled WGS sequence"/>
</dbReference>
<keyword evidence="1" id="KW-0472">Membrane</keyword>
<name>V6LD50_9EUKA</name>
<evidence type="ECO:0000256" key="1">
    <source>
        <dbReference type="SAM" id="Phobius"/>
    </source>
</evidence>
<dbReference type="EMBL" id="AUWU02000009">
    <property type="protein sequence ID" value="KAH0569611.1"/>
    <property type="molecule type" value="Genomic_DNA"/>
</dbReference>
<evidence type="ECO:0000313" key="3">
    <source>
        <dbReference type="EMBL" id="KAH0569611.1"/>
    </source>
</evidence>
<sequence>MVQIDMLWLIVNLVMAILLAVLTLSYFNNSVSAVCRSLFLLTLEIVICLIPWVTPLTPYFQGLTSGVGAPILLMVLACFYFGSLSNFCGAGWQGCYGSVIGCVVFVVCIVELVFKKDQALAVGQAAGQKGKKYANEGVAELRKIGVQKSGETVENAHPCEQVIELPE</sequence>
<feature type="transmembrane region" description="Helical" evidence="1">
    <location>
        <begin position="94"/>
        <end position="114"/>
    </location>
</feature>
<reference evidence="3" key="2">
    <citation type="submission" date="2020-12" db="EMBL/GenBank/DDBJ databases">
        <title>New Spironucleus salmonicida genome in near-complete chromosomes.</title>
        <authorList>
            <person name="Xu F."/>
            <person name="Kurt Z."/>
            <person name="Jimenez-Gonzalez A."/>
            <person name="Astvaldsson A."/>
            <person name="Andersson J.O."/>
            <person name="Svard S.G."/>
        </authorList>
    </citation>
    <scope>NUCLEOTIDE SEQUENCE</scope>
    <source>
        <strain evidence="3">ATCC 50377</strain>
    </source>
</reference>
<feature type="transmembrane region" description="Helical" evidence="1">
    <location>
        <begin position="59"/>
        <end position="82"/>
    </location>
</feature>
<organism evidence="2">
    <name type="scientific">Spironucleus salmonicida</name>
    <dbReference type="NCBI Taxonomy" id="348837"/>
    <lineage>
        <taxon>Eukaryota</taxon>
        <taxon>Metamonada</taxon>
        <taxon>Diplomonadida</taxon>
        <taxon>Hexamitidae</taxon>
        <taxon>Hexamitinae</taxon>
        <taxon>Spironucleus</taxon>
    </lineage>
</organism>
<feature type="transmembrane region" description="Helical" evidence="1">
    <location>
        <begin position="34"/>
        <end position="53"/>
    </location>
</feature>
<keyword evidence="4" id="KW-1185">Reference proteome</keyword>
<evidence type="ECO:0000313" key="2">
    <source>
        <dbReference type="EMBL" id="EST41606.1"/>
    </source>
</evidence>
<accession>V6LD50</accession>
<reference evidence="2 3" key="1">
    <citation type="journal article" date="2014" name="PLoS Genet.">
        <title>The Genome of Spironucleus salmonicida Highlights a Fish Pathogen Adapted to Fluctuating Environments.</title>
        <authorList>
            <person name="Xu F."/>
            <person name="Jerlstrom-Hultqvist J."/>
            <person name="Einarsson E."/>
            <person name="Astvaldsson A."/>
            <person name="Svard S.G."/>
            <person name="Andersson J.O."/>
        </authorList>
    </citation>
    <scope>NUCLEOTIDE SEQUENCE</scope>
    <source>
        <strain evidence="3">ATCC 50377</strain>
    </source>
</reference>
<keyword evidence="1 2" id="KW-0812">Transmembrane</keyword>
<protein>
    <submittedName>
        <fullName evidence="2">Transmembrane domain-containing protein</fullName>
    </submittedName>
</protein>
<feature type="transmembrane region" description="Helical" evidence="1">
    <location>
        <begin position="6"/>
        <end position="27"/>
    </location>
</feature>
<dbReference type="AlphaFoldDB" id="V6LD50"/>
<evidence type="ECO:0000313" key="4">
    <source>
        <dbReference type="Proteomes" id="UP000018208"/>
    </source>
</evidence>
<gene>
    <name evidence="2" type="ORF">SS50377_18951</name>
    <name evidence="3" type="ORF">SS50377_28567</name>
</gene>